<dbReference type="PANTHER" id="PTHR35596:SF1">
    <property type="entry name" value="MICROBIAL-TYPE PARG CATALYTIC DOMAIN-CONTAINING PROTEIN"/>
    <property type="match status" value="1"/>
</dbReference>
<evidence type="ECO:0000313" key="2">
    <source>
        <dbReference type="EMBL" id="SPO06316.1"/>
    </source>
</evidence>
<proteinExistence type="predicted"/>
<feature type="domain" description="Microbial-type PARG catalytic" evidence="1">
    <location>
        <begin position="64"/>
        <end position="158"/>
    </location>
</feature>
<comment type="caution">
    <text evidence="2">The sequence shown here is derived from an EMBL/GenBank/DDBJ whole genome shotgun (WGS) entry which is preliminary data.</text>
</comment>
<accession>A0AAE8SYW4</accession>
<protein>
    <recommendedName>
        <fullName evidence="1">Microbial-type PARG catalytic domain-containing protein</fullName>
    </recommendedName>
</protein>
<dbReference type="PANTHER" id="PTHR35596">
    <property type="entry name" value="DUF2263 DOMAIN-CONTAINING PROTEIN"/>
    <property type="match status" value="1"/>
</dbReference>
<dbReference type="InterPro" id="IPR012664">
    <property type="entry name" value="CHP02452"/>
</dbReference>
<dbReference type="InterPro" id="IPR043472">
    <property type="entry name" value="Macro_dom-like"/>
</dbReference>
<gene>
    <name evidence="2" type="ORF">DNG_09005</name>
</gene>
<evidence type="ECO:0000313" key="3">
    <source>
        <dbReference type="Proteomes" id="UP001187682"/>
    </source>
</evidence>
<evidence type="ECO:0000259" key="1">
    <source>
        <dbReference type="Pfam" id="PF10021"/>
    </source>
</evidence>
<organism evidence="2 3">
    <name type="scientific">Cephalotrichum gorgonifer</name>
    <dbReference type="NCBI Taxonomy" id="2041049"/>
    <lineage>
        <taxon>Eukaryota</taxon>
        <taxon>Fungi</taxon>
        <taxon>Dikarya</taxon>
        <taxon>Ascomycota</taxon>
        <taxon>Pezizomycotina</taxon>
        <taxon>Sordariomycetes</taxon>
        <taxon>Hypocreomycetidae</taxon>
        <taxon>Microascales</taxon>
        <taxon>Microascaceae</taxon>
        <taxon>Cephalotrichum</taxon>
    </lineage>
</organism>
<keyword evidence="3" id="KW-1185">Reference proteome</keyword>
<dbReference type="NCBIfam" id="TIGR02452">
    <property type="entry name" value="TIGR02452 family protein"/>
    <property type="match status" value="1"/>
</dbReference>
<dbReference type="Gene3D" id="3.40.220.10">
    <property type="entry name" value="Leucine Aminopeptidase, subunit E, domain 1"/>
    <property type="match status" value="1"/>
</dbReference>
<dbReference type="SUPFAM" id="SSF52949">
    <property type="entry name" value="Macro domain-like"/>
    <property type="match status" value="1"/>
</dbReference>
<sequence>MENKNLKFLFTEYTGDRDTRAKAAKSIINNAIPTILRSNPRARKGIEAVERIVDPPPVPLPDVATSDRGRITIVVGDVIQMAAILHANGMKLPPRRRPRIAILNMASPLRPGGGVLTGAGSQEESICRRTTLYPSLREEFYRLPEIGGVYTPAVLVFRLDDGNDPAKLDDKKEWFFVDVVTAAMLRLPDVEGEGDAARYARDADREAATRKMTAVMRMLKAKGVDKVVLGAWGCGAYGNPVGEIARAWRRVLLGRVDEDGVQKERGKGKGTADESECWREMEVVFAIKDKKMTVAFTRAFGSKLLEYGLPGPYDMEE</sequence>
<dbReference type="InterPro" id="IPR019261">
    <property type="entry name" value="PARG_cat_microbial"/>
</dbReference>
<reference evidence="2" key="1">
    <citation type="submission" date="2018-03" db="EMBL/GenBank/DDBJ databases">
        <authorList>
            <person name="Guldener U."/>
        </authorList>
    </citation>
    <scope>NUCLEOTIDE SEQUENCE</scope>
</reference>
<dbReference type="Pfam" id="PF10021">
    <property type="entry name" value="PARG_cat_microb"/>
    <property type="match status" value="1"/>
</dbReference>
<dbReference type="Proteomes" id="UP001187682">
    <property type="component" value="Unassembled WGS sequence"/>
</dbReference>
<name>A0AAE8SYW4_9PEZI</name>
<dbReference type="EMBL" id="ONZQ02000015">
    <property type="protein sequence ID" value="SPO06316.1"/>
    <property type="molecule type" value="Genomic_DNA"/>
</dbReference>
<dbReference type="AlphaFoldDB" id="A0AAE8SYW4"/>